<proteinExistence type="predicted"/>
<protein>
    <submittedName>
        <fullName evidence="2">Uncharacterized protein</fullName>
    </submittedName>
</protein>
<reference evidence="2 3" key="1">
    <citation type="submission" date="2019-10" db="EMBL/GenBank/DDBJ databases">
        <authorList>
            <person name="Palmer J.M."/>
        </authorList>
    </citation>
    <scope>NUCLEOTIDE SEQUENCE [LARGE SCALE GENOMIC DNA]</scope>
    <source>
        <strain evidence="2 3">TWF694</strain>
    </source>
</reference>
<dbReference type="AlphaFoldDB" id="A0AAV9XJU1"/>
<name>A0AAV9XJU1_9PEZI</name>
<feature type="region of interest" description="Disordered" evidence="1">
    <location>
        <begin position="1"/>
        <end position="23"/>
    </location>
</feature>
<sequence length="354" mass="39866">MLRRSRRDAAGPEIPRARSSSPIKRTIRDRLTARIKSFFSPEQTYPDAHALYALNLEEPLEVTSAARIEVDQLKWPDDMATSLDGIDEILMDNTDLAIHDTQQMTFPQGNRIGLVFGPQTTPQIQNRMITQTQDIDEEEGAEEVVIYEGKGDSEQAEVDEGVERSLMQAAGASRKSDNISPPFNLWDELITAIASLGVDENVVNAALLARYSVQSTRTALWHEESAIAMFKDELRAYRTAIAYIRESSKHIKYPENTEIKKAAWMQLGGFEFRLAAVSNYLDILCKDLTKCKTNCPDTEAGRVMAMNALELKGILKDIDAKVDELREVIIYRLVRKHDTARNKITVFSSFGGFF</sequence>
<accession>A0AAV9XJU1</accession>
<evidence type="ECO:0000256" key="1">
    <source>
        <dbReference type="SAM" id="MobiDB-lite"/>
    </source>
</evidence>
<dbReference type="Proteomes" id="UP001365542">
    <property type="component" value="Unassembled WGS sequence"/>
</dbReference>
<gene>
    <name evidence="2" type="ORF">TWF694_007650</name>
</gene>
<keyword evidence="3" id="KW-1185">Reference proteome</keyword>
<evidence type="ECO:0000313" key="3">
    <source>
        <dbReference type="Proteomes" id="UP001365542"/>
    </source>
</evidence>
<evidence type="ECO:0000313" key="2">
    <source>
        <dbReference type="EMBL" id="KAK6541872.1"/>
    </source>
</evidence>
<organism evidence="2 3">
    <name type="scientific">Orbilia ellipsospora</name>
    <dbReference type="NCBI Taxonomy" id="2528407"/>
    <lineage>
        <taxon>Eukaryota</taxon>
        <taxon>Fungi</taxon>
        <taxon>Dikarya</taxon>
        <taxon>Ascomycota</taxon>
        <taxon>Pezizomycotina</taxon>
        <taxon>Orbiliomycetes</taxon>
        <taxon>Orbiliales</taxon>
        <taxon>Orbiliaceae</taxon>
        <taxon>Orbilia</taxon>
    </lineage>
</organism>
<dbReference type="EMBL" id="JAVHJO010000003">
    <property type="protein sequence ID" value="KAK6541872.1"/>
    <property type="molecule type" value="Genomic_DNA"/>
</dbReference>
<comment type="caution">
    <text evidence="2">The sequence shown here is derived from an EMBL/GenBank/DDBJ whole genome shotgun (WGS) entry which is preliminary data.</text>
</comment>